<dbReference type="Proteomes" id="UP000636394">
    <property type="component" value="Unassembled WGS sequence"/>
</dbReference>
<dbReference type="PROSITE" id="PS51379">
    <property type="entry name" value="4FE4S_FER_2"/>
    <property type="match status" value="2"/>
</dbReference>
<keyword evidence="7" id="KW-1185">Reference proteome</keyword>
<organism evidence="6 7">
    <name type="scientific">Xiamenia xianingshaonis</name>
    <dbReference type="NCBI Taxonomy" id="2682776"/>
    <lineage>
        <taxon>Bacteria</taxon>
        <taxon>Bacillati</taxon>
        <taxon>Actinomycetota</taxon>
        <taxon>Coriobacteriia</taxon>
        <taxon>Eggerthellales</taxon>
        <taxon>Eggerthellaceae</taxon>
        <taxon>Xiamenia</taxon>
    </lineage>
</organism>
<feature type="domain" description="4Fe-4S ferredoxin-type" evidence="5">
    <location>
        <begin position="171"/>
        <end position="202"/>
    </location>
</feature>
<dbReference type="SUPFAM" id="SSF54862">
    <property type="entry name" value="4Fe-4S ferredoxins"/>
    <property type="match status" value="1"/>
</dbReference>
<dbReference type="Gene3D" id="3.40.50.360">
    <property type="match status" value="1"/>
</dbReference>
<accession>A0ABX0IJ69</accession>
<keyword evidence="1" id="KW-0004">4Fe-4S</keyword>
<keyword evidence="2" id="KW-0479">Metal-binding</keyword>
<feature type="domain" description="4Fe-4S ferredoxin-type" evidence="5">
    <location>
        <begin position="205"/>
        <end position="229"/>
    </location>
</feature>
<dbReference type="Pfam" id="PF13237">
    <property type="entry name" value="Fer4_10"/>
    <property type="match status" value="1"/>
</dbReference>
<reference evidence="6 7" key="1">
    <citation type="submission" date="2019-11" db="EMBL/GenBank/DDBJ databases">
        <title>Eggerthellaceae novel genus isolated from the rectal contents of marmort.</title>
        <authorList>
            <person name="Zhang G."/>
        </authorList>
    </citation>
    <scope>NUCLEOTIDE SEQUENCE [LARGE SCALE GENOMIC DNA]</scope>
    <source>
        <strain evidence="7">zg-886</strain>
    </source>
</reference>
<evidence type="ECO:0000256" key="3">
    <source>
        <dbReference type="ARBA" id="ARBA00023004"/>
    </source>
</evidence>
<protein>
    <submittedName>
        <fullName evidence="6">4Fe-4S ferredoxin</fullName>
    </submittedName>
</protein>
<evidence type="ECO:0000313" key="7">
    <source>
        <dbReference type="Proteomes" id="UP000636394"/>
    </source>
</evidence>
<dbReference type="InterPro" id="IPR017900">
    <property type="entry name" value="4Fe4S_Fe_S_CS"/>
</dbReference>
<evidence type="ECO:0000256" key="4">
    <source>
        <dbReference type="ARBA" id="ARBA00023014"/>
    </source>
</evidence>
<dbReference type="InterPro" id="IPR050157">
    <property type="entry name" value="PSI_iron-sulfur_center"/>
</dbReference>
<dbReference type="PANTHER" id="PTHR24960:SF85">
    <property type="entry name" value="POLYFERREDOXIN PROTEIN VHUB"/>
    <property type="match status" value="1"/>
</dbReference>
<dbReference type="SUPFAM" id="SSF52218">
    <property type="entry name" value="Flavoproteins"/>
    <property type="match status" value="1"/>
</dbReference>
<dbReference type="InterPro" id="IPR029039">
    <property type="entry name" value="Flavoprotein-like_sf"/>
</dbReference>
<dbReference type="InterPro" id="IPR017896">
    <property type="entry name" value="4Fe4S_Fe-S-bd"/>
</dbReference>
<keyword evidence="4" id="KW-0411">Iron-sulfur</keyword>
<dbReference type="Gene3D" id="3.30.70.20">
    <property type="match status" value="1"/>
</dbReference>
<dbReference type="RefSeq" id="WP_166338404.1">
    <property type="nucleotide sequence ID" value="NZ_WPCR01000002.1"/>
</dbReference>
<proteinExistence type="predicted"/>
<gene>
    <name evidence="6" type="ORF">GMI68_01725</name>
</gene>
<dbReference type="PROSITE" id="PS00198">
    <property type="entry name" value="4FE4S_FER_1"/>
    <property type="match status" value="2"/>
</dbReference>
<name>A0ABX0IJ69_9ACTN</name>
<evidence type="ECO:0000256" key="1">
    <source>
        <dbReference type="ARBA" id="ARBA00022485"/>
    </source>
</evidence>
<evidence type="ECO:0000313" key="6">
    <source>
        <dbReference type="EMBL" id="NHM13500.1"/>
    </source>
</evidence>
<evidence type="ECO:0000256" key="2">
    <source>
        <dbReference type="ARBA" id="ARBA00022723"/>
    </source>
</evidence>
<keyword evidence="3" id="KW-0408">Iron</keyword>
<dbReference type="PANTHER" id="PTHR24960">
    <property type="entry name" value="PHOTOSYSTEM I IRON-SULFUR CENTER-RELATED"/>
    <property type="match status" value="1"/>
</dbReference>
<dbReference type="EMBL" id="WPCR01000002">
    <property type="protein sequence ID" value="NHM13500.1"/>
    <property type="molecule type" value="Genomic_DNA"/>
</dbReference>
<sequence length="252" mass="26484">MAYKELLFSPTGGTKKAADAFMGVWSDCADVVDLSAPDFKGSAVSFDRGDAVLIAMPCFGGRVPKVAVDRLKDVAGNGAPCVVMCVYGNRAFEDGLVEMADAAKDAGFAVVAGIAAIAQHSIMPQYAAERPDAVDLEHLQEYATITKKLIEKGEDASGALPGNRPYKEAGAVPLVPSADKTCTKCGTCAKRCPVSAIDPSTFKADKKACISCMRCINVCPAHARSVNKLMVTMAAKAIKKAAEVRKEAELFA</sequence>
<comment type="caution">
    <text evidence="6">The sequence shown here is derived from an EMBL/GenBank/DDBJ whole genome shotgun (WGS) entry which is preliminary data.</text>
</comment>
<evidence type="ECO:0000259" key="5">
    <source>
        <dbReference type="PROSITE" id="PS51379"/>
    </source>
</evidence>